<dbReference type="EMBL" id="VTOW01000002">
    <property type="protein sequence ID" value="NKE71093.1"/>
    <property type="molecule type" value="Genomic_DNA"/>
</dbReference>
<dbReference type="Pfam" id="PF13439">
    <property type="entry name" value="Glyco_transf_4"/>
    <property type="match status" value="1"/>
</dbReference>
<feature type="domain" description="Glycosyltransferase subfamily 4-like N-terminal" evidence="4">
    <location>
        <begin position="13"/>
        <end position="163"/>
    </location>
</feature>
<feature type="domain" description="Glycosyl transferase family 1" evidence="3">
    <location>
        <begin position="179"/>
        <end position="331"/>
    </location>
</feature>
<reference evidence="5 6" key="1">
    <citation type="journal article" date="2020" name="Nature">
        <title>Bacterial chemolithoautotrophy via manganese oxidation.</title>
        <authorList>
            <person name="Yu H."/>
            <person name="Leadbetter J.R."/>
        </authorList>
    </citation>
    <scope>NUCLEOTIDE SEQUENCE [LARGE SCALE GENOMIC DNA]</scope>
    <source>
        <strain evidence="5 6">Mn-1</strain>
    </source>
</reference>
<evidence type="ECO:0000256" key="2">
    <source>
        <dbReference type="ARBA" id="ARBA00022679"/>
    </source>
</evidence>
<dbReference type="CDD" id="cd03820">
    <property type="entry name" value="GT4_AmsD-like"/>
    <property type="match status" value="1"/>
</dbReference>
<evidence type="ECO:0000259" key="3">
    <source>
        <dbReference type="Pfam" id="PF00534"/>
    </source>
</evidence>
<dbReference type="PANTHER" id="PTHR12526:SF510">
    <property type="entry name" value="D-INOSITOL 3-PHOSPHATE GLYCOSYLTRANSFERASE"/>
    <property type="match status" value="1"/>
</dbReference>
<evidence type="ECO:0000259" key="4">
    <source>
        <dbReference type="Pfam" id="PF13439"/>
    </source>
</evidence>
<dbReference type="PANTHER" id="PTHR12526">
    <property type="entry name" value="GLYCOSYLTRANSFERASE"/>
    <property type="match status" value="1"/>
</dbReference>
<gene>
    <name evidence="5" type="ORF">MNODULE_10135</name>
</gene>
<proteinExistence type="predicted"/>
<dbReference type="Proteomes" id="UP000534783">
    <property type="component" value="Unassembled WGS sequence"/>
</dbReference>
<comment type="caution">
    <text evidence="5">The sequence shown here is derived from an EMBL/GenBank/DDBJ whole genome shotgun (WGS) entry which is preliminary data.</text>
</comment>
<evidence type="ECO:0000313" key="6">
    <source>
        <dbReference type="Proteomes" id="UP000534783"/>
    </source>
</evidence>
<name>A0A7X6IAZ8_9BACT</name>
<keyword evidence="2 5" id="KW-0808">Transferase</keyword>
<dbReference type="InterPro" id="IPR001296">
    <property type="entry name" value="Glyco_trans_1"/>
</dbReference>
<dbReference type="SUPFAM" id="SSF53756">
    <property type="entry name" value="UDP-Glycosyltransferase/glycogen phosphorylase"/>
    <property type="match status" value="1"/>
</dbReference>
<dbReference type="RefSeq" id="WP_168059429.1">
    <property type="nucleotide sequence ID" value="NZ_VTOW01000002.1"/>
</dbReference>
<evidence type="ECO:0000256" key="1">
    <source>
        <dbReference type="ARBA" id="ARBA00022676"/>
    </source>
</evidence>
<keyword evidence="6" id="KW-1185">Reference proteome</keyword>
<dbReference type="AlphaFoldDB" id="A0A7X6IAZ8"/>
<protein>
    <submittedName>
        <fullName evidence="5">Glycosyltransferase family 4 protein</fullName>
    </submittedName>
</protein>
<accession>A0A7X6IAZ8</accession>
<evidence type="ECO:0000313" key="5">
    <source>
        <dbReference type="EMBL" id="NKE71093.1"/>
    </source>
</evidence>
<dbReference type="InterPro" id="IPR028098">
    <property type="entry name" value="Glyco_trans_4-like_N"/>
</dbReference>
<sequence>MRLTFVIGALTLGGAERTLAFLAKHFMERGHSVSVVTLYSPEKDFYALPSKMNRKTLGMTRPAQIFHQFPLLRRTILSTEPEVIISFLDKMNMMTLTSMWGTEVPVIVCERTDPSGYSIGPIWDQLRWWTYRAATGIVVQSKGTADYFLPKFKDKISIIPNPVTRPASSDRPPDMSLPKPCIVGMGRLVAEKRFDLLIRAFAQIKDQYPEWTLVILGEGPLRGELERLRDAVGLADRLLLSGRAQNPDDLLKQADLFVLSSSVEGFPNALCEAMACGLPVIATDCPSGPREIVRDGIDGLLVPNQDEAALSKAMDRLMSKEEERRRLAARAVEVVDRFGVEKVAEMWEALFAQAVRR</sequence>
<dbReference type="Pfam" id="PF00534">
    <property type="entry name" value="Glycos_transf_1"/>
    <property type="match status" value="1"/>
</dbReference>
<keyword evidence="1" id="KW-0328">Glycosyltransferase</keyword>
<dbReference type="GO" id="GO:0016757">
    <property type="term" value="F:glycosyltransferase activity"/>
    <property type="evidence" value="ECO:0007669"/>
    <property type="project" value="UniProtKB-KW"/>
</dbReference>
<dbReference type="Gene3D" id="3.40.50.2000">
    <property type="entry name" value="Glycogen Phosphorylase B"/>
    <property type="match status" value="2"/>
</dbReference>
<organism evidence="5 6">
    <name type="scientific">Candidatus Manganitrophus noduliformans</name>
    <dbReference type="NCBI Taxonomy" id="2606439"/>
    <lineage>
        <taxon>Bacteria</taxon>
        <taxon>Pseudomonadati</taxon>
        <taxon>Nitrospirota</taxon>
        <taxon>Nitrospiria</taxon>
        <taxon>Candidatus Troglogloeales</taxon>
        <taxon>Candidatus Manganitrophaceae</taxon>
        <taxon>Candidatus Manganitrophus</taxon>
    </lineage>
</organism>